<accession>A0A091DAW8</accession>
<reference evidence="2 3" key="1">
    <citation type="submission" date="2013-11" db="EMBL/GenBank/DDBJ databases">
        <title>The Damaraland mole rat (Fukomys damarensis) genome and evolution of African mole rats.</title>
        <authorList>
            <person name="Gladyshev V.N."/>
            <person name="Fang X."/>
        </authorList>
    </citation>
    <scope>NUCLEOTIDE SEQUENCE [LARGE SCALE GENOMIC DNA]</scope>
    <source>
        <tissue evidence="2">Liver</tissue>
    </source>
</reference>
<feature type="region of interest" description="Disordered" evidence="1">
    <location>
        <begin position="1"/>
        <end position="42"/>
    </location>
</feature>
<sequence length="182" mass="20416">MKEKQETKTEKQGKERSEMLSLYNSTGEGTQNRKLLPSRKTGVQGDCRSYGYICGISSKDEPVWESLVFLATLIPRMRHNIKRVVCVFGPPVKEPPTDVAPTFLTTGVLITLCQADFEAHNILREPGFAGKISQTPVILRSLYFDRDPLQKQPSWQRSVVIRICITSDFVTCIPATPEKGSL</sequence>
<dbReference type="EMBL" id="KN122916">
    <property type="protein sequence ID" value="KFO27425.1"/>
    <property type="molecule type" value="Genomic_DNA"/>
</dbReference>
<evidence type="ECO:0000256" key="1">
    <source>
        <dbReference type="SAM" id="MobiDB-lite"/>
    </source>
</evidence>
<dbReference type="Gene3D" id="3.30.300.10">
    <property type="match status" value="2"/>
</dbReference>
<feature type="compositionally biased region" description="Basic and acidic residues" evidence="1">
    <location>
        <begin position="1"/>
        <end position="18"/>
    </location>
</feature>
<organism evidence="2 3">
    <name type="scientific">Fukomys damarensis</name>
    <name type="common">Damaraland mole rat</name>
    <name type="synonym">Cryptomys damarensis</name>
    <dbReference type="NCBI Taxonomy" id="885580"/>
    <lineage>
        <taxon>Eukaryota</taxon>
        <taxon>Metazoa</taxon>
        <taxon>Chordata</taxon>
        <taxon>Craniata</taxon>
        <taxon>Vertebrata</taxon>
        <taxon>Euteleostomi</taxon>
        <taxon>Mammalia</taxon>
        <taxon>Eutheria</taxon>
        <taxon>Euarchontoglires</taxon>
        <taxon>Glires</taxon>
        <taxon>Rodentia</taxon>
        <taxon>Hystricomorpha</taxon>
        <taxon>Bathyergidae</taxon>
        <taxon>Fukomys</taxon>
    </lineage>
</organism>
<name>A0A091DAW8_FUKDA</name>
<evidence type="ECO:0000313" key="2">
    <source>
        <dbReference type="EMBL" id="KFO27425.1"/>
    </source>
</evidence>
<keyword evidence="3" id="KW-1185">Reference proteome</keyword>
<dbReference type="AlphaFoldDB" id="A0A091DAW8"/>
<dbReference type="Proteomes" id="UP000028990">
    <property type="component" value="Unassembled WGS sequence"/>
</dbReference>
<feature type="compositionally biased region" description="Polar residues" evidence="1">
    <location>
        <begin position="22"/>
        <end position="33"/>
    </location>
</feature>
<gene>
    <name evidence="2" type="ORF">H920_11178</name>
</gene>
<evidence type="ECO:0000313" key="3">
    <source>
        <dbReference type="Proteomes" id="UP000028990"/>
    </source>
</evidence>
<proteinExistence type="predicted"/>
<protein>
    <submittedName>
        <fullName evidence="2">GMP synthase [glutamine-hydrolyzing]</fullName>
    </submittedName>
</protein>